<dbReference type="EMBL" id="BSXG01000057">
    <property type="protein sequence ID" value="GME29237.1"/>
    <property type="molecule type" value="Genomic_DNA"/>
</dbReference>
<organism evidence="1 2">
    <name type="scientific">Neofusicoccum parvum</name>
    <dbReference type="NCBI Taxonomy" id="310453"/>
    <lineage>
        <taxon>Eukaryota</taxon>
        <taxon>Fungi</taxon>
        <taxon>Dikarya</taxon>
        <taxon>Ascomycota</taxon>
        <taxon>Pezizomycotina</taxon>
        <taxon>Dothideomycetes</taxon>
        <taxon>Dothideomycetes incertae sedis</taxon>
        <taxon>Botryosphaeriales</taxon>
        <taxon>Botryosphaeriaceae</taxon>
        <taxon>Neofusicoccum</taxon>
    </lineage>
</organism>
<reference evidence="1" key="1">
    <citation type="submission" date="2024-09" db="EMBL/GenBank/DDBJ databases">
        <title>Draft Genome Sequences of Neofusicoccum parvum.</title>
        <authorList>
            <person name="Ashida A."/>
            <person name="Camagna M."/>
            <person name="Tanaka A."/>
            <person name="Takemoto D."/>
        </authorList>
    </citation>
    <scope>NUCLEOTIDE SEQUENCE</scope>
    <source>
        <strain evidence="1">PPO83</strain>
    </source>
</reference>
<sequence>MALSALHLAHLHHDDRHYSATSARHWDAALRGASAELASPSAHPDSIYALYAFAVTSCFYTLARGPQQAGDLLVCVVDDGAAGGRTTADWLVLYHGVRSLIDLSSDRVLDGPLAPLSSHARRQLRRNRRSKPGGGGGGGGGITTASAEEGEGERGKEGGGRSSSGSSAALRKLRLQMDRDDDEPNLGTYEKAVDSLEFAWEVVEAEERRGGGGALAASFQAFFWLYRVSDDFVLCLQQRQPMALVIYAHFVVLIKTMDWTWIIGNWPSHLIAQIYGSLDESWRVRVRWPMEQVSWQP</sequence>
<evidence type="ECO:0000313" key="1">
    <source>
        <dbReference type="EMBL" id="GME29237.1"/>
    </source>
</evidence>
<comment type="caution">
    <text evidence="1">The sequence shown here is derived from an EMBL/GenBank/DDBJ whole genome shotgun (WGS) entry which is preliminary data.</text>
</comment>
<name>A0ACB5S8Z5_9PEZI</name>
<keyword evidence="2" id="KW-1185">Reference proteome</keyword>
<evidence type="ECO:0000313" key="2">
    <source>
        <dbReference type="Proteomes" id="UP001165186"/>
    </source>
</evidence>
<dbReference type="Proteomes" id="UP001165186">
    <property type="component" value="Unassembled WGS sequence"/>
</dbReference>
<proteinExistence type="predicted"/>
<protein>
    <submittedName>
        <fullName evidence="1">Rta1 domain protein</fullName>
    </submittedName>
</protein>
<accession>A0ACB5S8Z5</accession>
<gene>
    <name evidence="1" type="primary">g3819</name>
    <name evidence="1" type="ORF">NpPPO83_00003819</name>
</gene>